<dbReference type="SUPFAM" id="SSF56784">
    <property type="entry name" value="HAD-like"/>
    <property type="match status" value="1"/>
</dbReference>
<dbReference type="GO" id="GO:0016787">
    <property type="term" value="F:hydrolase activity"/>
    <property type="evidence" value="ECO:0007669"/>
    <property type="project" value="UniProtKB-KW"/>
</dbReference>
<evidence type="ECO:0000313" key="2">
    <source>
        <dbReference type="EMBL" id="EBM8145733.1"/>
    </source>
</evidence>
<dbReference type="GO" id="GO:0046872">
    <property type="term" value="F:metal ion binding"/>
    <property type="evidence" value="ECO:0007669"/>
    <property type="project" value="UniProtKB-KW"/>
</dbReference>
<accession>A0A3U8QCN7</accession>
<dbReference type="AlphaFoldDB" id="A0A3U8QCN7"/>
<name>A0A3U8QCN7_SALIN</name>
<evidence type="ECO:0000313" key="17">
    <source>
        <dbReference type="EMBL" id="HAB5470686.1"/>
    </source>
</evidence>
<dbReference type="EMBL" id="AAKSMU010000021">
    <property type="protein sequence ID" value="ECV1796115.1"/>
    <property type="molecule type" value="Genomic_DNA"/>
</dbReference>
<dbReference type="InterPro" id="IPR029057">
    <property type="entry name" value="PRTase-like"/>
</dbReference>
<dbReference type="InterPro" id="IPR023214">
    <property type="entry name" value="HAD_sf"/>
</dbReference>
<evidence type="ECO:0000313" key="6">
    <source>
        <dbReference type="EMBL" id="ECU7949007.1"/>
    </source>
</evidence>
<reference evidence="4" key="3">
    <citation type="submission" date="2018-07" db="EMBL/GenBank/DDBJ databases">
        <authorList>
            <consortium name="NARMS: The National Antimicrobial Resistance Monitoring System"/>
        </authorList>
    </citation>
    <scope>NUCLEOTIDE SEQUENCE</scope>
    <source>
        <strain evidence="4">CVM N37915</strain>
        <strain evidence="12">FSIS1701288</strain>
    </source>
</reference>
<proteinExistence type="predicted"/>
<reference evidence="5" key="2">
    <citation type="submission" date="2018-07" db="EMBL/GenBank/DDBJ databases">
        <authorList>
            <consortium name="PulseNet: The National Subtyping Network for Foodborne Disease Surveillance"/>
            <person name="Tarr C.L."/>
            <person name="Trees E."/>
            <person name="Katz L.S."/>
            <person name="Carleton-Romer H.A."/>
            <person name="Stroika S."/>
            <person name="Kucerova Z."/>
            <person name="Roache K.F."/>
            <person name="Sabol A.L."/>
            <person name="Besser J."/>
            <person name="Gerner-Smidt P."/>
        </authorList>
    </citation>
    <scope>NUCLEOTIDE SEQUENCE</scope>
    <source>
        <strain evidence="8">PNUSAS011316</strain>
        <strain evidence="5">PNUSAS015257</strain>
    </source>
</reference>
<gene>
    <name evidence="4" type="ORF">A9T86_12445</name>
    <name evidence="9" type="ORF">B7123_16245</name>
    <name evidence="8" type="ORF">B7S88_15960</name>
    <name evidence="6" type="ORF">BET58_23075</name>
    <name evidence="10" type="ORF">CAH21_14715</name>
    <name evidence="11" type="ORF">CAW97_23110</name>
    <name evidence="5" type="ORF">CDW98_23860</name>
    <name evidence="12" type="ORF">CEC70_10230</name>
    <name evidence="7" type="ORF">DW492_12090</name>
    <name evidence="2" type="ORF">E1C47_16575</name>
    <name evidence="3" type="ORF">ED329_06145</name>
    <name evidence="19" type="ORF">G2958_16770</name>
    <name evidence="20" type="ORF">G3A12_18610</name>
    <name evidence="17" type="ORF">GB213_16950</name>
    <name evidence="15" type="ORF">GB420_16780</name>
    <name evidence="18" type="ORF">GBV39_16165</name>
    <name evidence="16" type="ORF">GBX80_07245</name>
    <name evidence="14" type="ORF">GDL02_10935</name>
    <name evidence="13" type="ORF">GDL38_13960</name>
</gene>
<evidence type="ECO:0000313" key="19">
    <source>
        <dbReference type="EMBL" id="HAE1296963.1"/>
    </source>
</evidence>
<keyword evidence="12" id="KW-0808">Transferase</keyword>
<reference evidence="11" key="4">
    <citation type="submission" date="2018-07" db="EMBL/GenBank/DDBJ databases">
        <authorList>
            <consortium name="GenomeTrakr network: Whole genome sequencing for foodborne pathogen traceback"/>
        </authorList>
    </citation>
    <scope>NUCLEOTIDE SEQUENCE</scope>
    <source>
        <strain evidence="7">FSIS11812307</strain>
        <strain evidence="2">FSIS11918391</strain>
        <strain evidence="6">FSIS1607304</strain>
        <strain evidence="9">FSIS1700106</strain>
        <strain evidence="10">FSIS1700541</strain>
        <strain evidence="11">FSIS1700954</strain>
    </source>
</reference>
<reference evidence="3" key="5">
    <citation type="submission" date="2018-10" db="EMBL/GenBank/DDBJ databases">
        <authorList>
            <consortium name="Veterinary Laboratory Investigation and Response Network"/>
        </authorList>
    </citation>
    <scope>NUCLEOTIDE SEQUENCE</scope>
    <source>
        <strain evidence="3">SAL-18-VL-OH-PA-Ag-0016</strain>
    </source>
</reference>
<dbReference type="EMBL" id="DAAAKH010000017">
    <property type="protein sequence ID" value="HAA0860746.1"/>
    <property type="molecule type" value="Genomic_DNA"/>
</dbReference>
<evidence type="ECO:0000313" key="9">
    <source>
        <dbReference type="EMBL" id="EDG6162263.1"/>
    </source>
</evidence>
<dbReference type="EMBL" id="DAAGNV010000010">
    <property type="protein sequence ID" value="HAB3830303.1"/>
    <property type="molecule type" value="Genomic_DNA"/>
</dbReference>
<dbReference type="EMBL" id="AAMFNI010000016">
    <property type="protein sequence ID" value="EDG8470370.1"/>
    <property type="molecule type" value="Genomic_DNA"/>
</dbReference>
<dbReference type="InterPro" id="IPR036412">
    <property type="entry name" value="HAD-like_sf"/>
</dbReference>
<evidence type="ECO:0000313" key="8">
    <source>
        <dbReference type="EMBL" id="EDG5644550.1"/>
    </source>
</evidence>
<dbReference type="Pfam" id="PF00702">
    <property type="entry name" value="Hydrolase"/>
    <property type="match status" value="1"/>
</dbReference>
<evidence type="ECO:0000313" key="13">
    <source>
        <dbReference type="EMBL" id="HAA0852594.1"/>
    </source>
</evidence>
<dbReference type="SUPFAM" id="SSF53271">
    <property type="entry name" value="PRTase-like"/>
    <property type="match status" value="1"/>
</dbReference>
<evidence type="ECO:0000313" key="20">
    <source>
        <dbReference type="EMBL" id="HAE1753919.1"/>
    </source>
</evidence>
<evidence type="ECO:0000313" key="18">
    <source>
        <dbReference type="EMBL" id="HAB5627714.1"/>
    </source>
</evidence>
<dbReference type="Gene3D" id="3.40.50.2020">
    <property type="match status" value="1"/>
</dbReference>
<dbReference type="CDD" id="cd06223">
    <property type="entry name" value="PRTases_typeI"/>
    <property type="match status" value="1"/>
</dbReference>
<reference evidence="13" key="1">
    <citation type="journal article" date="2018" name="Genome Biol.">
        <title>SKESA: strategic k-mer extension for scrupulous assemblies.</title>
        <authorList>
            <person name="Souvorov A."/>
            <person name="Agarwala R."/>
            <person name="Lipman D.J."/>
        </authorList>
    </citation>
    <scope>NUCLEOTIDE SEQUENCE</scope>
    <source>
        <strain evidence="13">12-3364</strain>
        <strain evidence="14">12-6064</strain>
        <strain evidence="15">Salmonella enterica</strain>
    </source>
</reference>
<evidence type="ECO:0000313" key="12">
    <source>
        <dbReference type="EMBL" id="EDI3898212.1"/>
    </source>
</evidence>
<dbReference type="EMBL" id="AAGDUS010000010">
    <property type="protein sequence ID" value="EBM8145733.1"/>
    <property type="molecule type" value="Genomic_DNA"/>
</dbReference>
<evidence type="ECO:0000256" key="1">
    <source>
        <dbReference type="ARBA" id="ARBA00022723"/>
    </source>
</evidence>
<dbReference type="CDD" id="cd01427">
    <property type="entry name" value="HAD_like"/>
    <property type="match status" value="1"/>
</dbReference>
<evidence type="ECO:0000313" key="16">
    <source>
        <dbReference type="EMBL" id="HAB4113119.1"/>
    </source>
</evidence>
<dbReference type="EMBL" id="DAAAKD010000015">
    <property type="protein sequence ID" value="HAA0852594.1"/>
    <property type="molecule type" value="Genomic_DNA"/>
</dbReference>
<reference evidence="13" key="6">
    <citation type="submission" date="2019-10" db="EMBL/GenBank/DDBJ databases">
        <authorList>
            <consortium name="NCBI Pathogen Detection Project"/>
        </authorList>
    </citation>
    <scope>NUCLEOTIDE SEQUENCE</scope>
    <source>
        <strain evidence="13">12-3364</strain>
        <strain evidence="14">12-6064</strain>
        <strain evidence="15">Salmonella enterica</strain>
    </source>
</reference>
<dbReference type="EMBL" id="AAKRAN010000028">
    <property type="protein sequence ID" value="ECU7949007.1"/>
    <property type="molecule type" value="Genomic_DNA"/>
</dbReference>
<dbReference type="EMBL" id="AAKNRV010000010">
    <property type="protein sequence ID" value="ECT7179519.1"/>
    <property type="molecule type" value="Genomic_DNA"/>
</dbReference>
<keyword evidence="1" id="KW-0479">Metal-binding</keyword>
<dbReference type="EMBL" id="DAARBO010000068">
    <property type="protein sequence ID" value="HAE1753919.1"/>
    <property type="molecule type" value="Genomic_DNA"/>
</dbReference>
<evidence type="ECO:0000313" key="14">
    <source>
        <dbReference type="EMBL" id="HAA0860746.1"/>
    </source>
</evidence>
<dbReference type="EMBL" id="AAMKTZ010000005">
    <property type="protein sequence ID" value="EDI3898212.1"/>
    <property type="molecule type" value="Genomic_DNA"/>
</dbReference>
<dbReference type="Gene3D" id="3.40.50.1000">
    <property type="entry name" value="HAD superfamily/HAD-like"/>
    <property type="match status" value="1"/>
</dbReference>
<dbReference type="EMBL" id="AAMEPJ010000009">
    <property type="protein sequence ID" value="EDG5644550.1"/>
    <property type="molecule type" value="Genomic_DNA"/>
</dbReference>
<dbReference type="EMBL" id="AAKOFS010000026">
    <property type="protein sequence ID" value="ECT8979923.1"/>
    <property type="molecule type" value="Genomic_DNA"/>
</dbReference>
<dbReference type="EMBL" id="DAAHCO010000012">
    <property type="protein sequence ID" value="HAB5627714.1"/>
    <property type="molecule type" value="Genomic_DNA"/>
</dbReference>
<evidence type="ECO:0000313" key="10">
    <source>
        <dbReference type="EMBL" id="EDG8470370.1"/>
    </source>
</evidence>
<dbReference type="GO" id="GO:0016740">
    <property type="term" value="F:transferase activity"/>
    <property type="evidence" value="ECO:0007669"/>
    <property type="project" value="UniProtKB-KW"/>
</dbReference>
<comment type="caution">
    <text evidence="11">The sequence shown here is derived from an EMBL/GenBank/DDBJ whole genome shotgun (WGS) entry which is preliminary data.</text>
</comment>
<keyword evidence="11" id="KW-0378">Hydrolase</keyword>
<dbReference type="RefSeq" id="WP_052892884.1">
    <property type="nucleotide sequence ID" value="NZ_CP148789.1"/>
</dbReference>
<evidence type="ECO:0000313" key="11">
    <source>
        <dbReference type="EMBL" id="EDG9797633.1"/>
    </source>
</evidence>
<dbReference type="EMBL" id="DAAGQF010000008">
    <property type="protein sequence ID" value="HAB4113119.1"/>
    <property type="molecule type" value="Genomic_DNA"/>
</dbReference>
<sequence>MSKIKGVILSVEDILVPQGKVDTAIFSEVEKLISYFKKKGIEFVVFTNRAWTIGADRKPLEDVLRKHWGDFKYFCRAKDRNVPGKPKAEATKFVLETMGWKSTETLYIGASLNDMQTAVNGELLFLRATWWADKTDYGFEFSTPKDIARFIDTFCLRDHLWCHEIHDGDFNFYALAPFSTMKEEYTLYSEDARAAAKHGLGHPDFWTGALISSLYFSGIHKEINYVSVYPGHKAGYGNNIMDEAISIFGKCFRKAYIPDLIIRHTTSQKSQKARNEGISIDHCNQLNTIHLNSQPHRNPTTLYKKPPLGEGKTVLLIDDITTRGFSFESARAYIERTGAKVIMVSWLKTINTDISVLGQLPKFDPYKPNHFEKVPLAKTHTYKDNIVDILAPTELTRLFSAYRTWDWPE</sequence>
<dbReference type="EMBL" id="DAAQXQ010000011">
    <property type="protein sequence ID" value="HAE1296963.1"/>
    <property type="molecule type" value="Genomic_DNA"/>
</dbReference>
<dbReference type="EMBL" id="AAMFYR010000030">
    <property type="protein sequence ID" value="EDG9797633.1"/>
    <property type="molecule type" value="Genomic_DNA"/>
</dbReference>
<evidence type="ECO:0000313" key="7">
    <source>
        <dbReference type="EMBL" id="ECV1796115.1"/>
    </source>
</evidence>
<evidence type="ECO:0000313" key="15">
    <source>
        <dbReference type="EMBL" id="HAB3830303.1"/>
    </source>
</evidence>
<protein>
    <submittedName>
        <fullName evidence="11">HAD family hydrolase</fullName>
    </submittedName>
    <submittedName>
        <fullName evidence="12">Phosphoribosyl transferase</fullName>
    </submittedName>
</protein>
<evidence type="ECO:0000313" key="5">
    <source>
        <dbReference type="EMBL" id="ECT8979923.1"/>
    </source>
</evidence>
<evidence type="ECO:0000313" key="4">
    <source>
        <dbReference type="EMBL" id="ECT7179519.1"/>
    </source>
</evidence>
<dbReference type="EMBL" id="AAMETV010000010">
    <property type="protein sequence ID" value="EDG6162263.1"/>
    <property type="molecule type" value="Genomic_DNA"/>
</dbReference>
<dbReference type="InterPro" id="IPR000836">
    <property type="entry name" value="PRTase_dom"/>
</dbReference>
<organism evidence="11">
    <name type="scientific">Salmonella infantis</name>
    <dbReference type="NCBI Taxonomy" id="595"/>
    <lineage>
        <taxon>Bacteria</taxon>
        <taxon>Pseudomonadati</taxon>
        <taxon>Pseudomonadota</taxon>
        <taxon>Gammaproteobacteria</taxon>
        <taxon>Enterobacterales</taxon>
        <taxon>Enterobacteriaceae</taxon>
        <taxon>Salmonella</taxon>
    </lineage>
</organism>
<dbReference type="EMBL" id="DAAHCJ010000011">
    <property type="protein sequence ID" value="HAB5470686.1"/>
    <property type="molecule type" value="Genomic_DNA"/>
</dbReference>
<evidence type="ECO:0000313" key="3">
    <source>
        <dbReference type="EMBL" id="ECT4004749.1"/>
    </source>
</evidence>
<dbReference type="EMBL" id="AAKMQN010000008">
    <property type="protein sequence ID" value="ECT4004749.1"/>
    <property type="molecule type" value="Genomic_DNA"/>
</dbReference>